<feature type="coiled-coil region" evidence="1">
    <location>
        <begin position="209"/>
        <end position="250"/>
    </location>
</feature>
<proteinExistence type="predicted"/>
<keyword evidence="1" id="KW-0175">Coiled coil</keyword>
<dbReference type="Proteomes" id="UP001522450">
    <property type="component" value="Unassembled WGS sequence"/>
</dbReference>
<protein>
    <submittedName>
        <fullName evidence="2">Uncharacterized protein</fullName>
    </submittedName>
</protein>
<feature type="non-terminal residue" evidence="2">
    <location>
        <position position="250"/>
    </location>
</feature>
<dbReference type="EMBL" id="JAAECS010000002">
    <property type="protein sequence ID" value="MCJ1989065.1"/>
    <property type="molecule type" value="Genomic_DNA"/>
</dbReference>
<evidence type="ECO:0000313" key="3">
    <source>
        <dbReference type="Proteomes" id="UP001522450"/>
    </source>
</evidence>
<keyword evidence="3" id="KW-1185">Reference proteome</keyword>
<evidence type="ECO:0000313" key="2">
    <source>
        <dbReference type="EMBL" id="MCJ1989065.1"/>
    </source>
</evidence>
<comment type="caution">
    <text evidence="2">The sequence shown here is derived from an EMBL/GenBank/DDBJ whole genome shotgun (WGS) entry which is preliminary data.</text>
</comment>
<evidence type="ECO:0000256" key="1">
    <source>
        <dbReference type="SAM" id="Coils"/>
    </source>
</evidence>
<dbReference type="RefSeq" id="WP_244034222.1">
    <property type="nucleotide sequence ID" value="NZ_JAAECS010000002.1"/>
</dbReference>
<accession>A0ABT0AQT9</accession>
<sequence>MDYRIEKFSLDELADEKLFRHWVLSLKKINNSYFHPKISEFNDNFQENKKMSKYSYLEGMPLHLKIEQEKKFGITMHYTQSSKKNLLEIKTSEKMLKKAYLIATQLIVGIEKLGGTLTNSWQSEIVKLELSPLKFRFIITELTKRRSLIQEGSMKPAYGRVSSGELKLEIKFDSGEKSYIYATKDISFNQQLEDIFGTIRGEYLLLRDKELEQRIAKDLENKKRLLLEDNQKLEEEKVRLQKEISESQIS</sequence>
<organism evidence="2 3">
    <name type="scientific">Pseudolactococcus carnosus</name>
    <dbReference type="NCBI Taxonomy" id="2749961"/>
    <lineage>
        <taxon>Bacteria</taxon>
        <taxon>Bacillati</taxon>
        <taxon>Bacillota</taxon>
        <taxon>Bacilli</taxon>
        <taxon>Lactobacillales</taxon>
        <taxon>Streptococcaceae</taxon>
        <taxon>Pseudolactococcus</taxon>
    </lineage>
</organism>
<reference evidence="2 3" key="1">
    <citation type="journal article" date="2022" name="Microbiol. Res.">
        <title>Comparative genome analysis, predicted lifestyle and antimicrobial strategies of Lactococcus carnosus and Lactococcus paracarnosus isolated from meat.</title>
        <authorList>
            <person name="Werum V."/>
            <person name="Ehrmann M."/>
            <person name="Vogel R."/>
            <person name="Hilgarth M."/>
        </authorList>
    </citation>
    <scope>NUCLEOTIDE SEQUENCE [LARGE SCALE GENOMIC DNA]</scope>
    <source>
        <strain evidence="2 3">TMW22177</strain>
    </source>
</reference>
<gene>
    <name evidence="2" type="ORF">GYN21_02425</name>
</gene>
<name>A0ABT0AQT9_9LACT</name>